<dbReference type="SUPFAM" id="SSF101327">
    <property type="entry name" value="YgfB-like"/>
    <property type="match status" value="1"/>
</dbReference>
<dbReference type="Proteomes" id="UP000245680">
    <property type="component" value="Unassembled WGS sequence"/>
</dbReference>
<dbReference type="OrthoDB" id="1551443at2"/>
<evidence type="ECO:0000313" key="2">
    <source>
        <dbReference type="EMBL" id="PWR01012.1"/>
    </source>
</evidence>
<protein>
    <submittedName>
        <fullName evidence="2">YecA family protein</fullName>
    </submittedName>
</protein>
<dbReference type="Pfam" id="PF03695">
    <property type="entry name" value="UPF0149"/>
    <property type="match status" value="1"/>
</dbReference>
<dbReference type="AlphaFoldDB" id="A0A2V2L6L0"/>
<evidence type="ECO:0000256" key="1">
    <source>
        <dbReference type="SAM" id="MobiDB-lite"/>
    </source>
</evidence>
<dbReference type="InterPro" id="IPR004027">
    <property type="entry name" value="SEC_C_motif"/>
</dbReference>
<sequence length="227" mass="25262">MDRSDQDLDRLSALLHALPVDTMPMTLSELAGYVTGVLACTEMIPPSEWMPGVWGETETAEFPDEKTATDTVGAVMAHYNDIAEAMIRSPWIEPIYEIDPNSDEILREPWVDGFTRALGLRPDAWERLLDRPDQETRTTMVFLTALQEIYMGQSKFSGDETGAIDIEALDLIPSCVATILHQSRPELYHEDPAHPPHAPFRAGPRSGRSAPCTCGSGRKYKQCCARN</sequence>
<name>A0A2V2L6L0_9RHOB</name>
<dbReference type="SUPFAM" id="SSF103642">
    <property type="entry name" value="Sec-C motif"/>
    <property type="match status" value="1"/>
</dbReference>
<dbReference type="NCBIfam" id="TIGR02292">
    <property type="entry name" value="ygfB_yecA"/>
    <property type="match status" value="1"/>
</dbReference>
<dbReference type="InterPro" id="IPR036255">
    <property type="entry name" value="YgfB-like_sf"/>
</dbReference>
<dbReference type="RefSeq" id="WP_109813213.1">
    <property type="nucleotide sequence ID" value="NZ_QGKU01000063.1"/>
</dbReference>
<reference evidence="2 3" key="1">
    <citation type="submission" date="2018-05" db="EMBL/GenBank/DDBJ databases">
        <title>Rhodobacteraceae gen. nov., sp. nov. isolated from sea water.</title>
        <authorList>
            <person name="Ren Y."/>
        </authorList>
    </citation>
    <scope>NUCLEOTIDE SEQUENCE [LARGE SCALE GENOMIC DNA]</scope>
    <source>
        <strain evidence="2 3">TG-679</strain>
    </source>
</reference>
<dbReference type="InterPro" id="IPR011978">
    <property type="entry name" value="YgfB-like"/>
</dbReference>
<accession>A0A2V2L6L0</accession>
<evidence type="ECO:0000313" key="3">
    <source>
        <dbReference type="Proteomes" id="UP000245680"/>
    </source>
</evidence>
<dbReference type="Gene3D" id="1.20.120.740">
    <property type="entry name" value="YgfB uncharacterised protein family UPF0149, PF03695"/>
    <property type="match status" value="1"/>
</dbReference>
<gene>
    <name evidence="2" type="ORF">DKT77_18905</name>
</gene>
<dbReference type="Pfam" id="PF02810">
    <property type="entry name" value="SEC-C"/>
    <property type="match status" value="1"/>
</dbReference>
<dbReference type="EMBL" id="QGKU01000063">
    <property type="protein sequence ID" value="PWR01012.1"/>
    <property type="molecule type" value="Genomic_DNA"/>
</dbReference>
<dbReference type="Gene3D" id="3.10.450.50">
    <property type="match status" value="1"/>
</dbReference>
<proteinExistence type="predicted"/>
<organism evidence="2 3">
    <name type="scientific">Meridianimarinicoccus roseus</name>
    <dbReference type="NCBI Taxonomy" id="2072018"/>
    <lineage>
        <taxon>Bacteria</taxon>
        <taxon>Pseudomonadati</taxon>
        <taxon>Pseudomonadota</taxon>
        <taxon>Alphaproteobacteria</taxon>
        <taxon>Rhodobacterales</taxon>
        <taxon>Paracoccaceae</taxon>
        <taxon>Meridianimarinicoccus</taxon>
    </lineage>
</organism>
<feature type="region of interest" description="Disordered" evidence="1">
    <location>
        <begin position="187"/>
        <end position="216"/>
    </location>
</feature>
<comment type="caution">
    <text evidence="2">The sequence shown here is derived from an EMBL/GenBank/DDBJ whole genome shotgun (WGS) entry which is preliminary data.</text>
</comment>
<keyword evidence="3" id="KW-1185">Reference proteome</keyword>